<evidence type="ECO:0000313" key="2">
    <source>
        <dbReference type="EMBL" id="KAJ9610764.1"/>
    </source>
</evidence>
<keyword evidence="3" id="KW-1185">Reference proteome</keyword>
<name>A0AA38XC95_9EURO</name>
<reference evidence="2" key="1">
    <citation type="submission" date="2022-10" db="EMBL/GenBank/DDBJ databases">
        <title>Culturing micro-colonial fungi from biological soil crusts in the Mojave desert and describing Neophaeococcomyces mojavensis, and introducing the new genera and species Taxawa tesnikishii.</title>
        <authorList>
            <person name="Kurbessoian T."/>
            <person name="Stajich J.E."/>
        </authorList>
    </citation>
    <scope>NUCLEOTIDE SEQUENCE</scope>
    <source>
        <strain evidence="2">TK_41</strain>
    </source>
</reference>
<organism evidence="2 3">
    <name type="scientific">Cladophialophora chaetospira</name>
    <dbReference type="NCBI Taxonomy" id="386627"/>
    <lineage>
        <taxon>Eukaryota</taxon>
        <taxon>Fungi</taxon>
        <taxon>Dikarya</taxon>
        <taxon>Ascomycota</taxon>
        <taxon>Pezizomycotina</taxon>
        <taxon>Eurotiomycetes</taxon>
        <taxon>Chaetothyriomycetidae</taxon>
        <taxon>Chaetothyriales</taxon>
        <taxon>Herpotrichiellaceae</taxon>
        <taxon>Cladophialophora</taxon>
    </lineage>
</organism>
<sequence length="173" mass="18871">MSETQESPDDVDLDPEAAMREMMGFSSFTTRPKNRSDASASQTLPQGPATVHPSTGSNSIAVGIFNPLDRPHTKEQHPMTSSTAETPTSLASQNQYAYAFTSPQTEIAYTRQELQELMNGKVNERGDKVYFKPGFVDEDPWSRLRKKEVGGDGAGGSRGKRSREDGMSAEAGH</sequence>
<evidence type="ECO:0000313" key="3">
    <source>
        <dbReference type="Proteomes" id="UP001172673"/>
    </source>
</evidence>
<proteinExistence type="predicted"/>
<feature type="compositionally biased region" description="Basic and acidic residues" evidence="1">
    <location>
        <begin position="162"/>
        <end position="173"/>
    </location>
</feature>
<feature type="compositionally biased region" description="Acidic residues" evidence="1">
    <location>
        <begin position="1"/>
        <end position="15"/>
    </location>
</feature>
<feature type="region of interest" description="Disordered" evidence="1">
    <location>
        <begin position="1"/>
        <end position="90"/>
    </location>
</feature>
<protein>
    <submittedName>
        <fullName evidence="2">Uncharacterized protein</fullName>
    </submittedName>
</protein>
<feature type="compositionally biased region" description="Polar residues" evidence="1">
    <location>
        <begin position="26"/>
        <end position="45"/>
    </location>
</feature>
<feature type="region of interest" description="Disordered" evidence="1">
    <location>
        <begin position="134"/>
        <end position="173"/>
    </location>
</feature>
<comment type="caution">
    <text evidence="2">The sequence shown here is derived from an EMBL/GenBank/DDBJ whole genome shotgun (WGS) entry which is preliminary data.</text>
</comment>
<dbReference type="EMBL" id="JAPDRK010000007">
    <property type="protein sequence ID" value="KAJ9610764.1"/>
    <property type="molecule type" value="Genomic_DNA"/>
</dbReference>
<evidence type="ECO:0000256" key="1">
    <source>
        <dbReference type="SAM" id="MobiDB-lite"/>
    </source>
</evidence>
<dbReference type="Proteomes" id="UP001172673">
    <property type="component" value="Unassembled WGS sequence"/>
</dbReference>
<feature type="compositionally biased region" description="Polar residues" evidence="1">
    <location>
        <begin position="78"/>
        <end position="90"/>
    </location>
</feature>
<dbReference type="AlphaFoldDB" id="A0AA38XC95"/>
<gene>
    <name evidence="2" type="ORF">H2200_005541</name>
</gene>
<accession>A0AA38XC95</accession>